<sequence length="180" mass="20230">MANRAGHIEVPSDLIEVGHISGAYGIRGWAKIVPYSAEAEAMLRVKDWWLDLPDMHNVKVMQARRQGDEIVAHFSGIDNREAAEALRGSVICISRSRFPELPEDEYYWVDLIGLSVFNLRGDALGTVRGLIDNGAHPVLQVAVEDSENKVRELLIPFVDQFIDDVDREGGKITVDWELDY</sequence>
<comment type="similarity">
    <text evidence="5">Belongs to the RimM family.</text>
</comment>
<feature type="domain" description="Ribosome maturation factor RimM PRC barrel" evidence="7">
    <location>
        <begin position="108"/>
        <end position="178"/>
    </location>
</feature>
<dbReference type="InterPro" id="IPR036976">
    <property type="entry name" value="RimM_N_sf"/>
</dbReference>
<dbReference type="AlphaFoldDB" id="C3XB69"/>
<dbReference type="InterPro" id="IPR009000">
    <property type="entry name" value="Transl_B-barrel_sf"/>
</dbReference>
<keyword evidence="9" id="KW-1185">Reference proteome</keyword>
<feature type="domain" description="RimM N-terminal" evidence="6">
    <location>
        <begin position="17"/>
        <end position="96"/>
    </location>
</feature>
<keyword evidence="4 5" id="KW-0143">Chaperone</keyword>
<evidence type="ECO:0000256" key="4">
    <source>
        <dbReference type="ARBA" id="ARBA00023186"/>
    </source>
</evidence>
<gene>
    <name evidence="5 8" type="primary">rimM</name>
    <name evidence="8" type="ORF">OFBG_01473</name>
</gene>
<comment type="subcellular location">
    <subcellularLocation>
        <location evidence="5">Cytoplasm</location>
    </subcellularLocation>
</comment>
<comment type="domain">
    <text evidence="5">The PRC barrel domain binds ribosomal protein uS19.</text>
</comment>
<evidence type="ECO:0000256" key="2">
    <source>
        <dbReference type="ARBA" id="ARBA00022517"/>
    </source>
</evidence>
<dbReference type="STRING" id="847.BRW83_0629"/>
<dbReference type="SUPFAM" id="SSF50346">
    <property type="entry name" value="PRC-barrel domain"/>
    <property type="match status" value="1"/>
</dbReference>
<evidence type="ECO:0000313" key="8">
    <source>
        <dbReference type="EMBL" id="EEO30445.1"/>
    </source>
</evidence>
<evidence type="ECO:0000259" key="7">
    <source>
        <dbReference type="Pfam" id="PF24986"/>
    </source>
</evidence>
<reference evidence="8 9" key="1">
    <citation type="submission" date="2009-02" db="EMBL/GenBank/DDBJ databases">
        <title>The Genome Sequence of Oxalobacter formigenes OXCC13.</title>
        <authorList>
            <consortium name="The Broad Institute Genome Sequencing Platform"/>
            <person name="Ward D."/>
            <person name="Young S.K."/>
            <person name="Kodira C.D."/>
            <person name="Zeng Q."/>
            <person name="Koehrsen M."/>
            <person name="Alvarado L."/>
            <person name="Berlin A."/>
            <person name="Borenstein D."/>
            <person name="Chen Z."/>
            <person name="Engels R."/>
            <person name="Freedman E."/>
            <person name="Gellesch M."/>
            <person name="Goldberg J."/>
            <person name="Griggs A."/>
            <person name="Gujja S."/>
            <person name="Heiman D."/>
            <person name="Hepburn T."/>
            <person name="Howarth C."/>
            <person name="Jen D."/>
            <person name="Larson L."/>
            <person name="Lewis B."/>
            <person name="Mehta T."/>
            <person name="Park D."/>
            <person name="Pearson M."/>
            <person name="Roberts A."/>
            <person name="Saif S."/>
            <person name="Shea T."/>
            <person name="Shenoy N."/>
            <person name="Sisk P."/>
            <person name="Stolte C."/>
            <person name="Sykes S."/>
            <person name="Walk T."/>
            <person name="White J."/>
            <person name="Yandava C."/>
            <person name="Allison M.J."/>
            <person name="Lander E."/>
            <person name="Nusbaum C."/>
            <person name="Galagan J."/>
            <person name="Birren B."/>
        </authorList>
    </citation>
    <scope>NUCLEOTIDE SEQUENCE [LARGE SCALE GENOMIC DNA]</scope>
    <source>
        <strain evidence="8 9">OXCC13</strain>
    </source>
</reference>
<dbReference type="PANTHER" id="PTHR33692">
    <property type="entry name" value="RIBOSOME MATURATION FACTOR RIMM"/>
    <property type="match status" value="1"/>
</dbReference>
<dbReference type="Pfam" id="PF24986">
    <property type="entry name" value="PRC_RimM"/>
    <property type="match status" value="1"/>
</dbReference>
<dbReference type="Proteomes" id="UP000005089">
    <property type="component" value="Unassembled WGS sequence"/>
</dbReference>
<evidence type="ECO:0000313" key="9">
    <source>
        <dbReference type="Proteomes" id="UP000005089"/>
    </source>
</evidence>
<evidence type="ECO:0000256" key="5">
    <source>
        <dbReference type="HAMAP-Rule" id="MF_00014"/>
    </source>
</evidence>
<comment type="subunit">
    <text evidence="5">Binds ribosomal protein uS19.</text>
</comment>
<dbReference type="HAMAP" id="MF_00014">
    <property type="entry name" value="Ribosome_mat_RimM"/>
    <property type="match status" value="1"/>
</dbReference>
<dbReference type="InterPro" id="IPR002676">
    <property type="entry name" value="RimM_N"/>
</dbReference>
<dbReference type="GO" id="GO:0005737">
    <property type="term" value="C:cytoplasm"/>
    <property type="evidence" value="ECO:0007669"/>
    <property type="project" value="UniProtKB-SubCell"/>
</dbReference>
<dbReference type="InterPro" id="IPR011033">
    <property type="entry name" value="PRC_barrel-like_sf"/>
</dbReference>
<evidence type="ECO:0000256" key="3">
    <source>
        <dbReference type="ARBA" id="ARBA00022552"/>
    </source>
</evidence>
<dbReference type="InterPro" id="IPR056792">
    <property type="entry name" value="PRC_RimM"/>
</dbReference>
<proteinExistence type="inferred from homology"/>
<dbReference type="Gene3D" id="2.40.30.60">
    <property type="entry name" value="RimM"/>
    <property type="match status" value="1"/>
</dbReference>
<dbReference type="NCBIfam" id="TIGR02273">
    <property type="entry name" value="16S_RimM"/>
    <property type="match status" value="1"/>
</dbReference>
<dbReference type="RefSeq" id="WP_005881601.1">
    <property type="nucleotide sequence ID" value="NZ_CP019430.1"/>
</dbReference>
<accession>C3XB69</accession>
<name>C3XB69_OXAFO</name>
<dbReference type="GO" id="GO:0006364">
    <property type="term" value="P:rRNA processing"/>
    <property type="evidence" value="ECO:0007669"/>
    <property type="project" value="UniProtKB-UniRule"/>
</dbReference>
<protein>
    <recommendedName>
        <fullName evidence="5">Ribosome maturation factor RimM</fullName>
    </recommendedName>
</protein>
<keyword evidence="2 5" id="KW-0690">Ribosome biogenesis</keyword>
<dbReference type="InterPro" id="IPR011961">
    <property type="entry name" value="RimM"/>
</dbReference>
<dbReference type="GO" id="GO:0005840">
    <property type="term" value="C:ribosome"/>
    <property type="evidence" value="ECO:0007669"/>
    <property type="project" value="InterPro"/>
</dbReference>
<dbReference type="PANTHER" id="PTHR33692:SF1">
    <property type="entry name" value="RIBOSOME MATURATION FACTOR RIMM"/>
    <property type="match status" value="1"/>
</dbReference>
<dbReference type="GO" id="GO:0042274">
    <property type="term" value="P:ribosomal small subunit biogenesis"/>
    <property type="evidence" value="ECO:0007669"/>
    <property type="project" value="UniProtKB-UniRule"/>
</dbReference>
<evidence type="ECO:0000259" key="6">
    <source>
        <dbReference type="Pfam" id="PF01782"/>
    </source>
</evidence>
<organism evidence="8 9">
    <name type="scientific">Oxalobacter formigenes OXCC13</name>
    <dbReference type="NCBI Taxonomy" id="556269"/>
    <lineage>
        <taxon>Bacteria</taxon>
        <taxon>Pseudomonadati</taxon>
        <taxon>Pseudomonadota</taxon>
        <taxon>Betaproteobacteria</taxon>
        <taxon>Burkholderiales</taxon>
        <taxon>Oxalobacteraceae</taxon>
        <taxon>Oxalobacter</taxon>
    </lineage>
</organism>
<dbReference type="GO" id="GO:0043022">
    <property type="term" value="F:ribosome binding"/>
    <property type="evidence" value="ECO:0007669"/>
    <property type="project" value="InterPro"/>
</dbReference>
<dbReference type="Pfam" id="PF01782">
    <property type="entry name" value="RimM"/>
    <property type="match status" value="1"/>
</dbReference>
<keyword evidence="3 5" id="KW-0698">rRNA processing</keyword>
<dbReference type="Gene3D" id="2.30.30.240">
    <property type="entry name" value="PRC-barrel domain"/>
    <property type="match status" value="1"/>
</dbReference>
<dbReference type="GeneID" id="77134536"/>
<dbReference type="HOGENOM" id="CLU_077636_1_0_4"/>
<keyword evidence="1 5" id="KW-0963">Cytoplasm</keyword>
<dbReference type="SUPFAM" id="SSF50447">
    <property type="entry name" value="Translation proteins"/>
    <property type="match status" value="1"/>
</dbReference>
<dbReference type="eggNOG" id="COG0806">
    <property type="taxonomic scope" value="Bacteria"/>
</dbReference>
<comment type="function">
    <text evidence="5">An accessory protein needed during the final step in the assembly of 30S ribosomal subunit, possibly for assembly of the head region. Essential for efficient processing of 16S rRNA. May be needed both before and after RbfA during the maturation of 16S rRNA. It has affinity for free ribosomal 30S subunits but not for 70S ribosomes.</text>
</comment>
<dbReference type="EMBL" id="GG658170">
    <property type="protein sequence ID" value="EEO30445.1"/>
    <property type="molecule type" value="Genomic_DNA"/>
</dbReference>
<evidence type="ECO:0000256" key="1">
    <source>
        <dbReference type="ARBA" id="ARBA00022490"/>
    </source>
</evidence>